<dbReference type="Pfam" id="PF06496">
    <property type="entry name" value="DUF1097"/>
    <property type="match status" value="1"/>
</dbReference>
<organism evidence="2 3">
    <name type="scientific">Xanthobacter autotrophicus</name>
    <dbReference type="NCBI Taxonomy" id="280"/>
    <lineage>
        <taxon>Bacteria</taxon>
        <taxon>Pseudomonadati</taxon>
        <taxon>Pseudomonadota</taxon>
        <taxon>Alphaproteobacteria</taxon>
        <taxon>Hyphomicrobiales</taxon>
        <taxon>Xanthobacteraceae</taxon>
        <taxon>Xanthobacter</taxon>
    </lineage>
</organism>
<gene>
    <name evidence="2" type="ORF">FBQ73_01175</name>
</gene>
<feature type="transmembrane region" description="Helical" evidence="1">
    <location>
        <begin position="131"/>
        <end position="151"/>
    </location>
</feature>
<protein>
    <submittedName>
        <fullName evidence="2">DUF1097 domain-containing protein</fullName>
    </submittedName>
</protein>
<dbReference type="AlphaFoldDB" id="A0A6C1KLK0"/>
<reference evidence="2 3" key="1">
    <citation type="submission" date="2019-05" db="EMBL/GenBank/DDBJ databases">
        <authorList>
            <person name="Zhou X."/>
        </authorList>
    </citation>
    <scope>NUCLEOTIDE SEQUENCE [LARGE SCALE GENOMIC DNA]</scope>
    <source>
        <strain evidence="2 3">DSM 432</strain>
    </source>
</reference>
<evidence type="ECO:0000256" key="1">
    <source>
        <dbReference type="SAM" id="Phobius"/>
    </source>
</evidence>
<dbReference type="InterPro" id="IPR009476">
    <property type="entry name" value="DUF1097"/>
</dbReference>
<feature type="transmembrane region" description="Helical" evidence="1">
    <location>
        <begin position="79"/>
        <end position="98"/>
    </location>
</feature>
<dbReference type="RefSeq" id="WP_138397703.1">
    <property type="nucleotide sequence ID" value="NZ_JBAFVI010000009.1"/>
</dbReference>
<comment type="caution">
    <text evidence="2">The sequence shown here is derived from an EMBL/GenBank/DDBJ whole genome shotgun (WGS) entry which is preliminary data.</text>
</comment>
<keyword evidence="1" id="KW-0812">Transmembrane</keyword>
<sequence>MPPLVAAMVSLGVLGAVDTYLTATVLPVPVWVTFIAWASFFSCGGGQNGLVKSVASNWTGILIASLTLLIVEAGPAHPAFAAVLVGLGTSAMILASAIRLFDFPPAIVFGFASLVGTGAATGTSITGTTGLAHPTLVAMVAMLVGALFGFVSERGTQLLAAKTPVTA</sequence>
<evidence type="ECO:0000313" key="3">
    <source>
        <dbReference type="Proteomes" id="UP000305131"/>
    </source>
</evidence>
<feature type="transmembrane region" description="Helical" evidence="1">
    <location>
        <begin position="25"/>
        <end position="43"/>
    </location>
</feature>
<keyword evidence="1" id="KW-0472">Membrane</keyword>
<dbReference type="EMBL" id="VAUP01000004">
    <property type="protein sequence ID" value="TLX44701.1"/>
    <property type="molecule type" value="Genomic_DNA"/>
</dbReference>
<dbReference type="OrthoDB" id="7861714at2"/>
<name>A0A6C1KLK0_XANAU</name>
<feature type="transmembrane region" description="Helical" evidence="1">
    <location>
        <begin position="55"/>
        <end position="73"/>
    </location>
</feature>
<proteinExistence type="predicted"/>
<feature type="transmembrane region" description="Helical" evidence="1">
    <location>
        <begin position="105"/>
        <end position="125"/>
    </location>
</feature>
<dbReference type="GeneID" id="95772073"/>
<accession>A0A6C1KLK0</accession>
<dbReference type="Proteomes" id="UP000305131">
    <property type="component" value="Unassembled WGS sequence"/>
</dbReference>
<evidence type="ECO:0000313" key="2">
    <source>
        <dbReference type="EMBL" id="TLX44701.1"/>
    </source>
</evidence>
<keyword evidence="1" id="KW-1133">Transmembrane helix</keyword>